<feature type="transmembrane region" description="Helical" evidence="1">
    <location>
        <begin position="54"/>
        <end position="78"/>
    </location>
</feature>
<keyword evidence="1" id="KW-1133">Transmembrane helix</keyword>
<comment type="caution">
    <text evidence="2">The sequence shown here is derived from an EMBL/GenBank/DDBJ whole genome shotgun (WGS) entry which is preliminary data.</text>
</comment>
<dbReference type="EMBL" id="RBWV01000012">
    <property type="protein sequence ID" value="RKS73736.1"/>
    <property type="molecule type" value="Genomic_DNA"/>
</dbReference>
<dbReference type="Proteomes" id="UP000281955">
    <property type="component" value="Unassembled WGS sequence"/>
</dbReference>
<organism evidence="2 3">
    <name type="scientific">Motilibacter peucedani</name>
    <dbReference type="NCBI Taxonomy" id="598650"/>
    <lineage>
        <taxon>Bacteria</taxon>
        <taxon>Bacillati</taxon>
        <taxon>Actinomycetota</taxon>
        <taxon>Actinomycetes</taxon>
        <taxon>Motilibacterales</taxon>
        <taxon>Motilibacteraceae</taxon>
        <taxon>Motilibacter</taxon>
    </lineage>
</organism>
<gene>
    <name evidence="2" type="ORF">CLV35_2225</name>
</gene>
<keyword evidence="3" id="KW-1185">Reference proteome</keyword>
<dbReference type="OrthoDB" id="4829747at2"/>
<keyword evidence="1" id="KW-0812">Transmembrane</keyword>
<name>A0A420XNH4_9ACTN</name>
<dbReference type="AlphaFoldDB" id="A0A420XNH4"/>
<evidence type="ECO:0000256" key="1">
    <source>
        <dbReference type="SAM" id="Phobius"/>
    </source>
</evidence>
<proteinExistence type="predicted"/>
<dbReference type="RefSeq" id="WP_121193557.1">
    <property type="nucleotide sequence ID" value="NZ_RBWV01000012.1"/>
</dbReference>
<reference evidence="2 3" key="1">
    <citation type="submission" date="2018-10" db="EMBL/GenBank/DDBJ databases">
        <title>Genomic Encyclopedia of Archaeal and Bacterial Type Strains, Phase II (KMG-II): from individual species to whole genera.</title>
        <authorList>
            <person name="Goeker M."/>
        </authorList>
    </citation>
    <scope>NUCLEOTIDE SEQUENCE [LARGE SCALE GENOMIC DNA]</scope>
    <source>
        <strain evidence="2 3">RP-AC37</strain>
    </source>
</reference>
<sequence>MSDYIDFSALGQVLLASVLIGAGLVAVFSVGLVGLSAYEGQLVEGSAGRKGTPLGLAVAVLCFAVVVGGIALGLWTILGK</sequence>
<dbReference type="InParanoid" id="A0A420XNH4"/>
<evidence type="ECO:0000313" key="2">
    <source>
        <dbReference type="EMBL" id="RKS73736.1"/>
    </source>
</evidence>
<feature type="transmembrane region" description="Helical" evidence="1">
    <location>
        <begin position="12"/>
        <end position="34"/>
    </location>
</feature>
<accession>A0A420XNH4</accession>
<protein>
    <submittedName>
        <fullName evidence="2">Uncharacterized protein</fullName>
    </submittedName>
</protein>
<keyword evidence="1" id="KW-0472">Membrane</keyword>
<evidence type="ECO:0000313" key="3">
    <source>
        <dbReference type="Proteomes" id="UP000281955"/>
    </source>
</evidence>